<evidence type="ECO:0000256" key="6">
    <source>
        <dbReference type="ARBA" id="ARBA00022792"/>
    </source>
</evidence>
<evidence type="ECO:0000256" key="3">
    <source>
        <dbReference type="ARBA" id="ARBA00022448"/>
    </source>
</evidence>
<keyword evidence="7" id="KW-0406">Ion transport</keyword>
<dbReference type="InterPro" id="IPR008386">
    <property type="entry name" value="ATP_synth_F0_esu_mt"/>
</dbReference>
<evidence type="ECO:0000256" key="1">
    <source>
        <dbReference type="ARBA" id="ARBA00004273"/>
    </source>
</evidence>
<keyword evidence="9" id="KW-0472">Membrane</keyword>
<evidence type="ECO:0000256" key="8">
    <source>
        <dbReference type="ARBA" id="ARBA00023128"/>
    </source>
</evidence>
<dbReference type="Proteomes" id="UP000544095">
    <property type="component" value="Unassembled WGS sequence"/>
</dbReference>
<dbReference type="GO" id="GO:0005743">
    <property type="term" value="C:mitochondrial inner membrane"/>
    <property type="evidence" value="ECO:0007669"/>
    <property type="project" value="UniProtKB-SubCell"/>
</dbReference>
<comment type="similarity">
    <text evidence="2">Belongs to the ATPase e subunit family.</text>
</comment>
<keyword evidence="3" id="KW-0813">Transport</keyword>
<dbReference type="AlphaFoldDB" id="A0A8H5Q848"/>
<dbReference type="EMBL" id="JAAOAR010000010">
    <property type="protein sequence ID" value="KAF5609218.1"/>
    <property type="molecule type" value="Genomic_DNA"/>
</dbReference>
<evidence type="ECO:0000313" key="11">
    <source>
        <dbReference type="EMBL" id="KAF5609218.1"/>
    </source>
</evidence>
<evidence type="ECO:0000256" key="2">
    <source>
        <dbReference type="ARBA" id="ARBA00007333"/>
    </source>
</evidence>
<evidence type="ECO:0000256" key="4">
    <source>
        <dbReference type="ARBA" id="ARBA00022547"/>
    </source>
</evidence>
<keyword evidence="4" id="KW-0138">CF(0)</keyword>
<evidence type="ECO:0000256" key="7">
    <source>
        <dbReference type="ARBA" id="ARBA00023065"/>
    </source>
</evidence>
<organism evidence="11 12">
    <name type="scientific">Fusarium pseudoanthophilum</name>
    <dbReference type="NCBI Taxonomy" id="48495"/>
    <lineage>
        <taxon>Eukaryota</taxon>
        <taxon>Fungi</taxon>
        <taxon>Dikarya</taxon>
        <taxon>Ascomycota</taxon>
        <taxon>Pezizomycotina</taxon>
        <taxon>Sordariomycetes</taxon>
        <taxon>Hypocreomycetidae</taxon>
        <taxon>Hypocreales</taxon>
        <taxon>Nectriaceae</taxon>
        <taxon>Fusarium</taxon>
        <taxon>Fusarium fujikuroi species complex</taxon>
    </lineage>
</organism>
<evidence type="ECO:0000313" key="12">
    <source>
        <dbReference type="Proteomes" id="UP000544095"/>
    </source>
</evidence>
<evidence type="ECO:0000256" key="5">
    <source>
        <dbReference type="ARBA" id="ARBA00022781"/>
    </source>
</evidence>
<dbReference type="GO" id="GO:0015078">
    <property type="term" value="F:proton transmembrane transporter activity"/>
    <property type="evidence" value="ECO:0007669"/>
    <property type="project" value="InterPro"/>
</dbReference>
<dbReference type="Pfam" id="PF05680">
    <property type="entry name" value="ATP-synt_E"/>
    <property type="match status" value="1"/>
</dbReference>
<protein>
    <submittedName>
        <fullName evidence="11">F1F0-ATP synthase subunit E</fullName>
    </submittedName>
</protein>
<dbReference type="GO" id="GO:0015986">
    <property type="term" value="P:proton motive force-driven ATP synthesis"/>
    <property type="evidence" value="ECO:0007669"/>
    <property type="project" value="InterPro"/>
</dbReference>
<gene>
    <name evidence="11" type="ORF">FPANT_212</name>
</gene>
<comment type="subcellular location">
    <subcellularLocation>
        <location evidence="1">Mitochondrion inner membrane</location>
    </subcellularLocation>
</comment>
<reference evidence="11 12" key="1">
    <citation type="submission" date="2020-05" db="EMBL/GenBank/DDBJ databases">
        <title>Identification and distribution of gene clusters putatively required for synthesis of sphingolipid metabolism inhibitors in phylogenetically diverse species of the filamentous fungus Fusarium.</title>
        <authorList>
            <person name="Kim H.-S."/>
            <person name="Busman M."/>
            <person name="Brown D.W."/>
            <person name="Divon H."/>
            <person name="Uhlig S."/>
            <person name="Proctor R.H."/>
        </authorList>
    </citation>
    <scope>NUCLEOTIDE SEQUENCE [LARGE SCALE GENOMIC DNA]</scope>
    <source>
        <strain evidence="11 12">NRRL 25211</strain>
    </source>
</reference>
<sequence length="212" mass="23471">MEIDLGDEDGHVITLAGSLATGSSLSELPAASGWLALFGSEWKNCDFSRRLFNSSPQADASNPLEPLRLGPLTSHCRPPTIVNTDPFALRPVRPFFATLIPNGFDRSERACYPPRFGRSTVSQARALDYVLRWSALGLGIFYGFTHQRAITASQKAEHAQHEYEKKEKLIQQAKAEFAKKNNPTSGDSVITDPSDPKFDLEKLLLKVQKENP</sequence>
<evidence type="ECO:0000256" key="10">
    <source>
        <dbReference type="ARBA" id="ARBA00023310"/>
    </source>
</evidence>
<keyword evidence="12" id="KW-1185">Reference proteome</keyword>
<comment type="caution">
    <text evidence="11">The sequence shown here is derived from an EMBL/GenBank/DDBJ whole genome shotgun (WGS) entry which is preliminary data.</text>
</comment>
<dbReference type="GO" id="GO:0045259">
    <property type="term" value="C:proton-transporting ATP synthase complex"/>
    <property type="evidence" value="ECO:0007669"/>
    <property type="project" value="UniProtKB-KW"/>
</dbReference>
<evidence type="ECO:0000256" key="9">
    <source>
        <dbReference type="ARBA" id="ARBA00023136"/>
    </source>
</evidence>
<keyword evidence="10" id="KW-0066">ATP synthesis</keyword>
<keyword evidence="8" id="KW-0496">Mitochondrion</keyword>
<name>A0A8H5Q848_9HYPO</name>
<keyword evidence="6" id="KW-0999">Mitochondrion inner membrane</keyword>
<proteinExistence type="inferred from homology"/>
<accession>A0A8H5Q848</accession>
<keyword evidence="5" id="KW-0375">Hydrogen ion transport</keyword>